<feature type="transmembrane region" description="Helical" evidence="1">
    <location>
        <begin position="77"/>
        <end position="95"/>
    </location>
</feature>
<feature type="transmembrane region" description="Helical" evidence="1">
    <location>
        <begin position="234"/>
        <end position="255"/>
    </location>
</feature>
<evidence type="ECO:0000313" key="2">
    <source>
        <dbReference type="EMBL" id="GLI26780.1"/>
    </source>
</evidence>
<name>A0A9W6CW45_9MICO</name>
<dbReference type="SUPFAM" id="SSF81342">
    <property type="entry name" value="Transmembrane di-heme cytochromes"/>
    <property type="match status" value="1"/>
</dbReference>
<dbReference type="InterPro" id="IPR016174">
    <property type="entry name" value="Di-haem_cyt_TM"/>
</dbReference>
<sequence length="312" mass="34924">MQQKTTPDATGSRRPRWRAVLLWSLVALAALVVVVLVARWLRTLPAIEEFIAAYPGTSALPEGAPVGIPAWLAWQHFLNAFFLVLLVKTGLVLRAKQRPKVFWRRDNTRGIRTKGAPRRIGIDLWLHLWVDALWMLNGVLYVVLLFATGAWMRIVPTSWDIVPNAISAGIQYASLDWPVHDGWATYNGLQLLSYFATVFIAAPLAFVTGLRLSSVWPQQASGLNRAFPERLARAVHYPVMLYFLVFTAVHVTLVLATGILRNLDHMYLARDTETWLGLVVFALSVVVMVAAWVLARPALLKRIAARSGQTWG</sequence>
<protein>
    <recommendedName>
        <fullName evidence="4">Cytochrome b561 bacterial/Ni-hydrogenase domain-containing protein</fullName>
    </recommendedName>
</protein>
<gene>
    <name evidence="2" type="ORF">ARHIZOSPH14_10220</name>
</gene>
<comment type="caution">
    <text evidence="2">The sequence shown here is derived from an EMBL/GenBank/DDBJ whole genome shotgun (WGS) entry which is preliminary data.</text>
</comment>
<feature type="transmembrane region" description="Helical" evidence="1">
    <location>
        <begin position="275"/>
        <end position="295"/>
    </location>
</feature>
<evidence type="ECO:0000313" key="3">
    <source>
        <dbReference type="Proteomes" id="UP001144396"/>
    </source>
</evidence>
<dbReference type="GO" id="GO:0016020">
    <property type="term" value="C:membrane"/>
    <property type="evidence" value="ECO:0007669"/>
    <property type="project" value="InterPro"/>
</dbReference>
<dbReference type="EMBL" id="BSDP01000001">
    <property type="protein sequence ID" value="GLI26780.1"/>
    <property type="molecule type" value="Genomic_DNA"/>
</dbReference>
<feature type="transmembrane region" description="Helical" evidence="1">
    <location>
        <begin position="191"/>
        <end position="213"/>
    </location>
</feature>
<dbReference type="GO" id="GO:0022904">
    <property type="term" value="P:respiratory electron transport chain"/>
    <property type="evidence" value="ECO:0007669"/>
    <property type="project" value="InterPro"/>
</dbReference>
<evidence type="ECO:0000256" key="1">
    <source>
        <dbReference type="SAM" id="Phobius"/>
    </source>
</evidence>
<proteinExistence type="predicted"/>
<keyword evidence="3" id="KW-1185">Reference proteome</keyword>
<accession>A0A9W6CW45</accession>
<feature type="transmembrane region" description="Helical" evidence="1">
    <location>
        <begin position="128"/>
        <end position="152"/>
    </location>
</feature>
<keyword evidence="1" id="KW-0472">Membrane</keyword>
<reference evidence="2" key="1">
    <citation type="submission" date="2022-12" db="EMBL/GenBank/DDBJ databases">
        <title>Reference genome sequencing for broad-spectrum identification of bacterial and archaeal isolates by mass spectrometry.</title>
        <authorList>
            <person name="Sekiguchi Y."/>
            <person name="Tourlousse D.M."/>
        </authorList>
    </citation>
    <scope>NUCLEOTIDE SEQUENCE</scope>
    <source>
        <strain evidence="2">14</strain>
    </source>
</reference>
<feature type="transmembrane region" description="Helical" evidence="1">
    <location>
        <begin position="20"/>
        <end position="41"/>
    </location>
</feature>
<dbReference type="AlphaFoldDB" id="A0A9W6CW45"/>
<dbReference type="Gene3D" id="1.20.950.20">
    <property type="entry name" value="Transmembrane di-heme cytochromes, Chain C"/>
    <property type="match status" value="1"/>
</dbReference>
<keyword evidence="1" id="KW-1133">Transmembrane helix</keyword>
<evidence type="ECO:0008006" key="4">
    <source>
        <dbReference type="Google" id="ProtNLM"/>
    </source>
</evidence>
<keyword evidence="1" id="KW-0812">Transmembrane</keyword>
<organism evidence="2 3">
    <name type="scientific">Agromyces rhizosphaerae</name>
    <dbReference type="NCBI Taxonomy" id="88374"/>
    <lineage>
        <taxon>Bacteria</taxon>
        <taxon>Bacillati</taxon>
        <taxon>Actinomycetota</taxon>
        <taxon>Actinomycetes</taxon>
        <taxon>Micrococcales</taxon>
        <taxon>Microbacteriaceae</taxon>
        <taxon>Agromyces</taxon>
    </lineage>
</organism>
<dbReference type="Proteomes" id="UP001144396">
    <property type="component" value="Unassembled WGS sequence"/>
</dbReference>
<dbReference type="RefSeq" id="WP_281882794.1">
    <property type="nucleotide sequence ID" value="NZ_BSDP01000001.1"/>
</dbReference>